<feature type="chain" id="PRO_5035737024" description="chitinase" evidence="15">
    <location>
        <begin position="29"/>
        <end position="525"/>
    </location>
</feature>
<evidence type="ECO:0000256" key="10">
    <source>
        <dbReference type="ARBA" id="ARBA00023180"/>
    </source>
</evidence>
<dbReference type="GO" id="GO:0000272">
    <property type="term" value="P:polysaccharide catabolic process"/>
    <property type="evidence" value="ECO:0007669"/>
    <property type="project" value="UniProtKB-KW"/>
</dbReference>
<dbReference type="GO" id="GO:0008843">
    <property type="term" value="F:endochitinase activity"/>
    <property type="evidence" value="ECO:0007669"/>
    <property type="project" value="UniProtKB-EC"/>
</dbReference>
<keyword evidence="11" id="KW-0119">Carbohydrate metabolism</keyword>
<dbReference type="FunFam" id="3.30.20.10:FF:000001">
    <property type="entry name" value="Endochitinase (Chitinase)"/>
    <property type="match status" value="1"/>
</dbReference>
<comment type="catalytic activity">
    <reaction evidence="1">
        <text>Random endo-hydrolysis of N-acetyl-beta-D-glucosaminide (1-&gt;4)-beta-linkages in chitin and chitodextrins.</text>
        <dbReference type="EC" id="3.2.1.14"/>
    </reaction>
</comment>
<keyword evidence="7" id="KW-0611">Plant defense</keyword>
<name>A0A8T2ALM7_ARASU</name>
<dbReference type="SMART" id="SM00270">
    <property type="entry name" value="ChtBD1"/>
    <property type="match status" value="2"/>
</dbReference>
<organism evidence="17 18">
    <name type="scientific">Arabidopsis suecica</name>
    <name type="common">Swedish thale-cress</name>
    <name type="synonym">Cardaminopsis suecica</name>
    <dbReference type="NCBI Taxonomy" id="45249"/>
    <lineage>
        <taxon>Eukaryota</taxon>
        <taxon>Viridiplantae</taxon>
        <taxon>Streptophyta</taxon>
        <taxon>Embryophyta</taxon>
        <taxon>Tracheophyta</taxon>
        <taxon>Spermatophyta</taxon>
        <taxon>Magnoliopsida</taxon>
        <taxon>eudicotyledons</taxon>
        <taxon>Gunneridae</taxon>
        <taxon>Pentapetalae</taxon>
        <taxon>rosids</taxon>
        <taxon>malvids</taxon>
        <taxon>Brassicales</taxon>
        <taxon>Brassicaceae</taxon>
        <taxon>Camelineae</taxon>
        <taxon>Arabidopsis</taxon>
    </lineage>
</organism>
<evidence type="ECO:0000256" key="12">
    <source>
        <dbReference type="ARBA" id="ARBA00023295"/>
    </source>
</evidence>
<dbReference type="AlphaFoldDB" id="A0A8T2ALM7"/>
<evidence type="ECO:0000256" key="1">
    <source>
        <dbReference type="ARBA" id="ARBA00000822"/>
    </source>
</evidence>
<dbReference type="InterPro" id="IPR018371">
    <property type="entry name" value="Chitin-binding_1_CS"/>
</dbReference>
<dbReference type="InterPro" id="IPR000726">
    <property type="entry name" value="Glyco_hydro_19_cat"/>
</dbReference>
<keyword evidence="10" id="KW-0325">Glycoprotein</keyword>
<dbReference type="Pfam" id="PF00182">
    <property type="entry name" value="Glyco_hydro_19"/>
    <property type="match status" value="3"/>
</dbReference>
<keyword evidence="18" id="KW-1185">Reference proteome</keyword>
<accession>A0A8T2ALM7</accession>
<sequence length="525" mass="57980">MTSQNAILKNALVYFLFILAFLAETVFSQNCMDTSCPGLKECCSRWGFCGTKEDYCGFFCFSGPCNIKGKSYGYDYNVDAGPRGKIETVITPALFDSIMSKVESNCSAKGFYTYEAFITAFKSFGAYKGKVAKREIAAILAHFSYGSKSFCYKEEISNERYCSKSKKYPCEPGKNYYGRGLLQSITWNEYYGAAGKHLRLPLLKDPDLVARSPEVAFKFAMWFWNRNVRPALYLGFGEITKRVDGRECGNWRRDDTKNKVKQYIEFCEMLGVTPDQGFCSETVKSQNCGCAPNLCCSQFGYCGTDDAYCGAGCRSGPCRGSGTPTGGSVGSIVTQGFFNNIINQAGNGCAGKRFYTRDSFVNAANTFPNFANSVTRREIATMFAHFTHETGHFCYIEEINGASRNYCQSSNTQYPCAPGKGYFGRGPIQLSWNYNYGACGQSLGLDLLRQPELVGSNPTVAFRTGLWFWMNSVRPVLNQGFGATIRAINGMECNGGNSGAVNARIGYYRDYCGQLGVDPGPNLSC</sequence>
<dbReference type="GO" id="GO:0008061">
    <property type="term" value="F:chitin binding"/>
    <property type="evidence" value="ECO:0007669"/>
    <property type="project" value="UniProtKB-UniRule"/>
</dbReference>
<evidence type="ECO:0000256" key="11">
    <source>
        <dbReference type="ARBA" id="ARBA00023277"/>
    </source>
</evidence>
<dbReference type="CDD" id="cd00325">
    <property type="entry name" value="chitinase_GH19"/>
    <property type="match status" value="2"/>
</dbReference>
<feature type="disulfide bond" evidence="14">
    <location>
        <begin position="290"/>
        <end position="302"/>
    </location>
</feature>
<evidence type="ECO:0000256" key="7">
    <source>
        <dbReference type="ARBA" id="ARBA00022821"/>
    </source>
</evidence>
<dbReference type="OrthoDB" id="5985073at2759"/>
<comment type="caution">
    <text evidence="17">The sequence shown here is derived from an EMBL/GenBank/DDBJ whole genome shotgun (WGS) entry which is preliminary data.</text>
</comment>
<dbReference type="FunFam" id="3.30.60.10:FF:000004">
    <property type="entry name" value="Endochitinase At2g43590"/>
    <property type="match status" value="1"/>
</dbReference>
<gene>
    <name evidence="17" type="ORF">ISN44_As09g029350</name>
</gene>
<dbReference type="Proteomes" id="UP000694251">
    <property type="component" value="Chromosome 9"/>
</dbReference>
<keyword evidence="5 15" id="KW-0732">Signal</keyword>
<evidence type="ECO:0000256" key="5">
    <source>
        <dbReference type="ARBA" id="ARBA00022729"/>
    </source>
</evidence>
<dbReference type="Pfam" id="PF00187">
    <property type="entry name" value="Chitin_bind_1"/>
    <property type="match status" value="1"/>
</dbReference>
<dbReference type="PROSITE" id="PS50941">
    <property type="entry name" value="CHIT_BIND_I_2"/>
    <property type="match status" value="2"/>
</dbReference>
<feature type="signal peptide" evidence="15">
    <location>
        <begin position="1"/>
        <end position="28"/>
    </location>
</feature>
<keyword evidence="9 14" id="KW-1015">Disulfide bond</keyword>
<dbReference type="GO" id="GO:0016998">
    <property type="term" value="P:cell wall macromolecule catabolic process"/>
    <property type="evidence" value="ECO:0007669"/>
    <property type="project" value="InterPro"/>
</dbReference>
<dbReference type="EMBL" id="JAEFBJ010000009">
    <property type="protein sequence ID" value="KAG7574778.1"/>
    <property type="molecule type" value="Genomic_DNA"/>
</dbReference>
<protein>
    <recommendedName>
        <fullName evidence="3">chitinase</fullName>
        <ecNumber evidence="3">3.2.1.14</ecNumber>
    </recommendedName>
</protein>
<evidence type="ECO:0000256" key="9">
    <source>
        <dbReference type="ARBA" id="ARBA00023157"/>
    </source>
</evidence>
<dbReference type="PANTHER" id="PTHR22595:SF194">
    <property type="entry name" value="CHITINASE FAMILY PROTEIN"/>
    <property type="match status" value="1"/>
</dbReference>
<evidence type="ECO:0000259" key="16">
    <source>
        <dbReference type="PROSITE" id="PS50941"/>
    </source>
</evidence>
<feature type="disulfide bond" evidence="14">
    <location>
        <begin position="295"/>
        <end position="309"/>
    </location>
</feature>
<reference evidence="17 18" key="1">
    <citation type="submission" date="2020-12" db="EMBL/GenBank/DDBJ databases">
        <title>Concerted genomic and epigenomic changes stabilize Arabidopsis allopolyploids.</title>
        <authorList>
            <person name="Chen Z."/>
        </authorList>
    </citation>
    <scope>NUCLEOTIDE SEQUENCE [LARGE SCALE GENOMIC DNA]</scope>
    <source>
        <strain evidence="17">As9502</strain>
        <tissue evidence="17">Leaf</tissue>
    </source>
</reference>
<dbReference type="InterPro" id="IPR001002">
    <property type="entry name" value="Chitin-bd_1"/>
</dbReference>
<dbReference type="PROSITE" id="PS00026">
    <property type="entry name" value="CHIT_BIND_I_1"/>
    <property type="match status" value="2"/>
</dbReference>
<evidence type="ECO:0000256" key="3">
    <source>
        <dbReference type="ARBA" id="ARBA00012729"/>
    </source>
</evidence>
<evidence type="ECO:0000256" key="13">
    <source>
        <dbReference type="ARBA" id="ARBA00023326"/>
    </source>
</evidence>
<keyword evidence="12" id="KW-0326">Glycosidase</keyword>
<dbReference type="PANTHER" id="PTHR22595">
    <property type="entry name" value="CHITINASE-RELATED"/>
    <property type="match status" value="1"/>
</dbReference>
<evidence type="ECO:0000256" key="15">
    <source>
        <dbReference type="SAM" id="SignalP"/>
    </source>
</evidence>
<evidence type="ECO:0000256" key="8">
    <source>
        <dbReference type="ARBA" id="ARBA00023024"/>
    </source>
</evidence>
<evidence type="ECO:0000313" key="17">
    <source>
        <dbReference type="EMBL" id="KAG7574778.1"/>
    </source>
</evidence>
<evidence type="ECO:0000256" key="4">
    <source>
        <dbReference type="ARBA" id="ARBA00022669"/>
    </source>
</evidence>
<feature type="domain" description="Chitin-binding type-1" evidence="16">
    <location>
        <begin position="28"/>
        <end position="67"/>
    </location>
</feature>
<comment type="similarity">
    <text evidence="2">Belongs to the glycosyl hydrolase 19 family. Chitinase class I subfamily.</text>
</comment>
<dbReference type="PROSITE" id="PS00773">
    <property type="entry name" value="CHITINASE_19_1"/>
    <property type="match status" value="1"/>
</dbReference>
<evidence type="ECO:0000256" key="2">
    <source>
        <dbReference type="ARBA" id="ARBA00009373"/>
    </source>
</evidence>
<feature type="disulfide bond" evidence="14">
    <location>
        <begin position="42"/>
        <end position="56"/>
    </location>
</feature>
<keyword evidence="13" id="KW-0624">Polysaccharide degradation</keyword>
<proteinExistence type="inferred from homology"/>
<evidence type="ECO:0000256" key="14">
    <source>
        <dbReference type="PROSITE-ProRule" id="PRU00261"/>
    </source>
</evidence>
<evidence type="ECO:0000256" key="6">
    <source>
        <dbReference type="ARBA" id="ARBA00022801"/>
    </source>
</evidence>
<keyword evidence="4 14" id="KW-0147">Chitin-binding</keyword>
<feature type="domain" description="Chitin-binding type-1" evidence="16">
    <location>
        <begin position="285"/>
        <end position="320"/>
    </location>
</feature>
<evidence type="ECO:0000313" key="18">
    <source>
        <dbReference type="Proteomes" id="UP000694251"/>
    </source>
</evidence>
<dbReference type="GO" id="GO:0006032">
    <property type="term" value="P:chitin catabolic process"/>
    <property type="evidence" value="ECO:0007669"/>
    <property type="project" value="UniProtKB-KW"/>
</dbReference>
<keyword evidence="8" id="KW-0146">Chitin degradation</keyword>
<dbReference type="EC" id="3.2.1.14" evidence="3"/>
<dbReference type="PROSITE" id="PS00774">
    <property type="entry name" value="CHITINASE_19_2"/>
    <property type="match status" value="1"/>
</dbReference>
<dbReference type="GO" id="GO:0006952">
    <property type="term" value="P:defense response"/>
    <property type="evidence" value="ECO:0007669"/>
    <property type="project" value="UniProtKB-KW"/>
</dbReference>
<dbReference type="CDD" id="cd00035">
    <property type="entry name" value="ChtBD1"/>
    <property type="match status" value="2"/>
</dbReference>
<dbReference type="FunFam" id="3.30.20.10:FF:000004">
    <property type="entry name" value="Chitinase family protein"/>
    <property type="match status" value="1"/>
</dbReference>
<comment type="caution">
    <text evidence="14">Lacks conserved residue(s) required for the propagation of feature annotation.</text>
</comment>
<keyword evidence="6" id="KW-0378">Hydrolase</keyword>